<organism evidence="2 3">
    <name type="scientific">Prunus dulcis</name>
    <name type="common">Almond</name>
    <name type="synonym">Amygdalus dulcis</name>
    <dbReference type="NCBI Taxonomy" id="3755"/>
    <lineage>
        <taxon>Eukaryota</taxon>
        <taxon>Viridiplantae</taxon>
        <taxon>Streptophyta</taxon>
        <taxon>Embryophyta</taxon>
        <taxon>Tracheophyta</taxon>
        <taxon>Spermatophyta</taxon>
        <taxon>Magnoliopsida</taxon>
        <taxon>eudicotyledons</taxon>
        <taxon>Gunneridae</taxon>
        <taxon>Pentapetalae</taxon>
        <taxon>rosids</taxon>
        <taxon>fabids</taxon>
        <taxon>Rosales</taxon>
        <taxon>Rosaceae</taxon>
        <taxon>Amygdaloideae</taxon>
        <taxon>Amygdaleae</taxon>
        <taxon>Prunus</taxon>
    </lineage>
</organism>
<dbReference type="Gramene" id="VVA22742">
    <property type="protein sequence ID" value="VVA22742"/>
    <property type="gene ID" value="Prudul26B026407"/>
</dbReference>
<dbReference type="Pfam" id="PF03478">
    <property type="entry name" value="Beta-prop_KIB1-4"/>
    <property type="match status" value="1"/>
</dbReference>
<evidence type="ECO:0000313" key="2">
    <source>
        <dbReference type="EMBL" id="VVA22742.1"/>
    </source>
</evidence>
<evidence type="ECO:0000259" key="1">
    <source>
        <dbReference type="Pfam" id="PF03478"/>
    </source>
</evidence>
<gene>
    <name evidence="2" type="ORF">ALMOND_2B026407</name>
</gene>
<dbReference type="PANTHER" id="PTHR44259">
    <property type="entry name" value="OS07G0183000 PROTEIN-RELATED"/>
    <property type="match status" value="1"/>
</dbReference>
<proteinExistence type="predicted"/>
<dbReference type="Proteomes" id="UP000327085">
    <property type="component" value="Chromosome 4"/>
</dbReference>
<dbReference type="InterPro" id="IPR050942">
    <property type="entry name" value="F-box_BR-signaling"/>
</dbReference>
<dbReference type="EMBL" id="CABIKO010000063">
    <property type="protein sequence ID" value="VVA22742.1"/>
    <property type="molecule type" value="Genomic_DNA"/>
</dbReference>
<feature type="domain" description="KIB1-4 beta-propeller" evidence="1">
    <location>
        <begin position="5"/>
        <end position="218"/>
    </location>
</feature>
<evidence type="ECO:0000313" key="3">
    <source>
        <dbReference type="Proteomes" id="UP000327085"/>
    </source>
</evidence>
<protein>
    <submittedName>
        <fullName evidence="2">PREDICTED: F-box</fullName>
    </submittedName>
</protein>
<dbReference type="PANTHER" id="PTHR44259:SF93">
    <property type="entry name" value="PROTEIN, PUTATIVE (DUF295)-RELATED"/>
    <property type="match status" value="1"/>
</dbReference>
<dbReference type="FunCoup" id="A0A5E4F4V8">
    <property type="interactions" value="3"/>
</dbReference>
<sequence length="253" mass="28399">MFYKSVITLLNPFTGSAIRLPSVTKVPRLFIRPERYIRKVVLSTDPYLFPNDYEALSGDDGWTHIATDSRSQFSDVIHYKGQFLVVSYDGSVFSINVNDATTEPYINKVVKQAPLFGLGPYLVESSRGELLLIMKFEGSDFHLRMTVRVKVFKLLCACGDRPECVEEIESIGSDALFLGEVESMCVSALDFLGCQPNCIYFTTSYWGIAEGPLDMAAFNLAPRRRETHYFSSSRLTKRMPSSVCILPTVGLKP</sequence>
<dbReference type="OMA" id="YNECHTI"/>
<dbReference type="InParanoid" id="A0A5E4F4V8"/>
<reference evidence="3" key="1">
    <citation type="journal article" date="2020" name="Plant J.">
        <title>Transposons played a major role in the diversification between the closely related almond and peach genomes: results from the almond genome sequence.</title>
        <authorList>
            <person name="Alioto T."/>
            <person name="Alexiou K.G."/>
            <person name="Bardil A."/>
            <person name="Barteri F."/>
            <person name="Castanera R."/>
            <person name="Cruz F."/>
            <person name="Dhingra A."/>
            <person name="Duval H."/>
            <person name="Fernandez I Marti A."/>
            <person name="Frias L."/>
            <person name="Galan B."/>
            <person name="Garcia J.L."/>
            <person name="Howad W."/>
            <person name="Gomez-Garrido J."/>
            <person name="Gut M."/>
            <person name="Julca I."/>
            <person name="Morata J."/>
            <person name="Puigdomenech P."/>
            <person name="Ribeca P."/>
            <person name="Rubio Cabetas M.J."/>
            <person name="Vlasova A."/>
            <person name="Wirthensohn M."/>
            <person name="Garcia-Mas J."/>
            <person name="Gabaldon T."/>
            <person name="Casacuberta J.M."/>
            <person name="Arus P."/>
        </authorList>
    </citation>
    <scope>NUCLEOTIDE SEQUENCE [LARGE SCALE GENOMIC DNA]</scope>
    <source>
        <strain evidence="3">cv. Texas</strain>
    </source>
</reference>
<dbReference type="InterPro" id="IPR005174">
    <property type="entry name" value="KIB1-4_b-propeller"/>
</dbReference>
<dbReference type="AlphaFoldDB" id="A0A5E4F4V8"/>
<name>A0A5E4F4V8_PRUDU</name>
<accession>A0A5E4F4V8</accession>